<name>A0ACC3AFG4_9EURO</name>
<dbReference type="Proteomes" id="UP001172386">
    <property type="component" value="Unassembled WGS sequence"/>
</dbReference>
<protein>
    <submittedName>
        <fullName evidence="1">Uncharacterized protein</fullName>
    </submittedName>
</protein>
<sequence length="1117" mass="120695">MYLLSVALLASAALAVPLNPAQTSANIPSEWGDFNFGMTTRQTTATSSTTSKSTSYTTKATTSVSTSSKNWHDWPVKNSTSRTSTSTKSSGTGRVGNWASWSSPDPNSPSNSNLDNAPGWSDWTQAGNGADGPVVYNDDIPAPSFLKPAIHWDIDTYSLGLVAPQAIGKGAPLFFADSEDYTKPFMGAFANFNFNGPTINIDHSAYMTATCDGAGTISVKFGSKAAYNQAVSSWLEESGMIIVGLIQGCGNYANNELCYFKVSGLSFDESTMTCSVQGTDSNVHDTITDYEFTWNQFSPVGTKSGSGGSSSGTSKGWGPTTTFTSSTRTSYGSGPTTTSISGSSTDNSTLQDLTTSNQTTCVAPKDTKYGLPTACLGYGFDNDLDKAYGFEDWDSTGIRNSLQYMANQLTNDDNLGDTGSEDLASTNLAGKHRKRQLLNNIGNGIKSGFKTMVNSGQTVAKAVKAPVQTLKQVTGSAVNGIKTVANNIPLITKPVDYTSSQSTTNFKFPSDKYKYEKHPIFKNAIKIFDYTPDEKTLKASKKNKKTVWKGKEVEVERNITAEARLRGYCVDCSFSGTVVHVGYVKGAIATGFTAAGVDFTANMRTRVALGLAGELEITLAKKSLSLISATGKFMLPGLITVGPYITLKVEAIPKVTIAGTMEAGAELRWKSARGRIGFNDNKPHTASGWTPEWTPIFNLTGEVGVALEVGLPLDLNFGISIFNDKYEMKLSIQERPALEAKASIGGSIGLQQGTDGKSALKAEFGLNQCKGIKTGINFKNTVGFKYQLGSMSKPIGNKNLHEYEKDIYEGCIPLVGDDKKQSTTRRSLGRLTPAHYKKRDAHYDDYYTVVDLTTANTTTNTTDLQPSDWTLTESDVIDMMNSTTNVTYYEGTTDLGPIAIVPYNTTDGWEFTTLVDPTQTVMVVSCSNGNLFVQQYDTAMSNLLIESGCGALWEYENNQTNSQVVVADGAGKMLHYIPDEMALTGVARLRTSDMYEFPVDMALIVFAQRTEVSNQFIPVDFANDIGYGLVTCTYNDQPAKLFIVDDYEKGISVLKSADVKFSITGGDVVDCYALPLVSGSHKPDDAWNGEGAALPFDDDWMNSYVWPDFGWTYSDDD</sequence>
<gene>
    <name evidence="1" type="ORF">H2198_001982</name>
</gene>
<proteinExistence type="predicted"/>
<organism evidence="1 2">
    <name type="scientific">Neophaeococcomyces mojaviensis</name>
    <dbReference type="NCBI Taxonomy" id="3383035"/>
    <lineage>
        <taxon>Eukaryota</taxon>
        <taxon>Fungi</taxon>
        <taxon>Dikarya</taxon>
        <taxon>Ascomycota</taxon>
        <taxon>Pezizomycotina</taxon>
        <taxon>Eurotiomycetes</taxon>
        <taxon>Chaetothyriomycetidae</taxon>
        <taxon>Chaetothyriales</taxon>
        <taxon>Chaetothyriales incertae sedis</taxon>
        <taxon>Neophaeococcomyces</taxon>
    </lineage>
</organism>
<evidence type="ECO:0000313" key="1">
    <source>
        <dbReference type="EMBL" id="KAJ9661414.1"/>
    </source>
</evidence>
<reference evidence="1" key="1">
    <citation type="submission" date="2022-10" db="EMBL/GenBank/DDBJ databases">
        <title>Culturing micro-colonial fungi from biological soil crusts in the Mojave desert and describing Neophaeococcomyces mojavensis, and introducing the new genera and species Taxawa tesnikishii.</title>
        <authorList>
            <person name="Kurbessoian T."/>
            <person name="Stajich J.E."/>
        </authorList>
    </citation>
    <scope>NUCLEOTIDE SEQUENCE</scope>
    <source>
        <strain evidence="1">JES_112</strain>
    </source>
</reference>
<comment type="caution">
    <text evidence="1">The sequence shown here is derived from an EMBL/GenBank/DDBJ whole genome shotgun (WGS) entry which is preliminary data.</text>
</comment>
<keyword evidence="2" id="KW-1185">Reference proteome</keyword>
<accession>A0ACC3AFG4</accession>
<evidence type="ECO:0000313" key="2">
    <source>
        <dbReference type="Proteomes" id="UP001172386"/>
    </source>
</evidence>
<dbReference type="EMBL" id="JAPDRQ010000023">
    <property type="protein sequence ID" value="KAJ9661414.1"/>
    <property type="molecule type" value="Genomic_DNA"/>
</dbReference>